<evidence type="ECO:0000313" key="3">
    <source>
        <dbReference type="Proteomes" id="UP000219788"/>
    </source>
</evidence>
<dbReference type="PROSITE" id="PS51352">
    <property type="entry name" value="THIOREDOXIN_2"/>
    <property type="match status" value="1"/>
</dbReference>
<dbReference type="InterPro" id="IPR013740">
    <property type="entry name" value="Redoxin"/>
</dbReference>
<dbReference type="SUPFAM" id="SSF52833">
    <property type="entry name" value="Thioredoxin-like"/>
    <property type="match status" value="1"/>
</dbReference>
<dbReference type="CDD" id="cd03011">
    <property type="entry name" value="TlpA_like_ScsD_MtbDsbE"/>
    <property type="match status" value="1"/>
</dbReference>
<dbReference type="GO" id="GO:0016491">
    <property type="term" value="F:oxidoreductase activity"/>
    <property type="evidence" value="ECO:0007669"/>
    <property type="project" value="InterPro"/>
</dbReference>
<dbReference type="PANTHER" id="PTHR42852">
    <property type="entry name" value="THIOL:DISULFIDE INTERCHANGE PROTEIN DSBE"/>
    <property type="match status" value="1"/>
</dbReference>
<dbReference type="EMBL" id="PDDV01000013">
    <property type="protein sequence ID" value="PEH72124.1"/>
    <property type="molecule type" value="Genomic_DNA"/>
</dbReference>
<comment type="caution">
    <text evidence="2">The sequence shown here is derived from an EMBL/GenBank/DDBJ whole genome shotgun (WGS) entry which is preliminary data.</text>
</comment>
<feature type="domain" description="Thioredoxin" evidence="1">
    <location>
        <begin position="29"/>
        <end position="167"/>
    </location>
</feature>
<dbReference type="PANTHER" id="PTHR42852:SF17">
    <property type="entry name" value="THIOREDOXIN-LIKE PROTEIN HI_1115"/>
    <property type="match status" value="1"/>
</dbReference>
<proteinExistence type="predicted"/>
<dbReference type="Pfam" id="PF08534">
    <property type="entry name" value="Redoxin"/>
    <property type="match status" value="1"/>
</dbReference>
<protein>
    <submittedName>
        <fullName evidence="2">Protein disulfide oxidoreductase</fullName>
    </submittedName>
</protein>
<accession>A0A2A7U1E7</accession>
<dbReference type="Proteomes" id="UP000219788">
    <property type="component" value="Unassembled WGS sequence"/>
</dbReference>
<name>A0A2A7U1E7_EDWTA</name>
<organism evidence="2 3">
    <name type="scientific">Edwardsiella tarda</name>
    <dbReference type="NCBI Taxonomy" id="636"/>
    <lineage>
        <taxon>Bacteria</taxon>
        <taxon>Pseudomonadati</taxon>
        <taxon>Pseudomonadota</taxon>
        <taxon>Gammaproteobacteria</taxon>
        <taxon>Enterobacterales</taxon>
        <taxon>Hafniaceae</taxon>
        <taxon>Edwardsiella</taxon>
    </lineage>
</organism>
<dbReference type="InterPro" id="IPR050553">
    <property type="entry name" value="Thioredoxin_ResA/DsbE_sf"/>
</dbReference>
<evidence type="ECO:0000313" key="2">
    <source>
        <dbReference type="EMBL" id="PEH72124.1"/>
    </source>
</evidence>
<reference evidence="3" key="1">
    <citation type="submission" date="2017-09" db="EMBL/GenBank/DDBJ databases">
        <title>FDA dAtabase for Regulatory Grade micrObial Sequences (FDA-ARGOS): Supporting development and validation of Infectious Disease Dx tests.</title>
        <authorList>
            <person name="Goldberg B."/>
            <person name="Campos J."/>
            <person name="Tallon L."/>
            <person name="Sadzewicz L."/>
            <person name="Ott S."/>
            <person name="Zhao X."/>
            <person name="Nagaraj S."/>
            <person name="Vavikolanu K."/>
            <person name="Aluvathingal J."/>
            <person name="Nadendla S."/>
            <person name="Geyer C."/>
            <person name="Sichtig H."/>
        </authorList>
    </citation>
    <scope>NUCLEOTIDE SEQUENCE [LARGE SCALE GENOMIC DNA]</scope>
    <source>
        <strain evidence="3">FDAARGOS_370</strain>
    </source>
</reference>
<dbReference type="Gene3D" id="3.40.30.10">
    <property type="entry name" value="Glutaredoxin"/>
    <property type="match status" value="1"/>
</dbReference>
<dbReference type="InterPro" id="IPR036249">
    <property type="entry name" value="Thioredoxin-like_sf"/>
</dbReference>
<dbReference type="InterPro" id="IPR013766">
    <property type="entry name" value="Thioredoxin_domain"/>
</dbReference>
<dbReference type="STRING" id="636.AAW15_04890"/>
<dbReference type="AlphaFoldDB" id="A0A2A7U1E7"/>
<sequence length="167" mass="18650">MRRWGRWVRQALVMLLLLAVVVGVMDFLRRPQLPATLPTQLTDLAGRPVALAALSTERPLLIYVWASWCGICRVTSPTVEALARNGENVVTLALRSGDDARLTQYLARRGLHFPVINDADGRLSAAWRVGVTPTFIVLVRGQVVASTTGWSSYPGLWLRLRWAQWFA</sequence>
<gene>
    <name evidence="2" type="ORF">CRM76_09455</name>
</gene>
<evidence type="ECO:0000259" key="1">
    <source>
        <dbReference type="PROSITE" id="PS51352"/>
    </source>
</evidence>
<dbReference type="RefSeq" id="WP_047059428.1">
    <property type="nucleotide sequence ID" value="NZ_AP028090.1"/>
</dbReference>
<dbReference type="OrthoDB" id="9796554at2"/>